<name>A0A428ZII4_KIBAR</name>
<dbReference type="OrthoDB" id="4629915at2"/>
<dbReference type="Pfam" id="PF03861">
    <property type="entry name" value="ANTAR"/>
    <property type="match status" value="1"/>
</dbReference>
<organism evidence="4 5">
    <name type="scientific">Kibdelosporangium aridum</name>
    <dbReference type="NCBI Taxonomy" id="2030"/>
    <lineage>
        <taxon>Bacteria</taxon>
        <taxon>Bacillati</taxon>
        <taxon>Actinomycetota</taxon>
        <taxon>Actinomycetes</taxon>
        <taxon>Pseudonocardiales</taxon>
        <taxon>Pseudonocardiaceae</taxon>
        <taxon>Kibdelosporangium</taxon>
    </lineage>
</organism>
<sequence>MGNPDSSRFHLREEVVPVVTNEAAWAADRAAFHAEQDLPSGSPLSEQFTDLTRNLLDATSVRGVLEQVATAALRVVPGVDLVSLTLRSPDGSFHTPVHTDPVAVALDQVQYETGEGPCLDAALSPGPAQARSDDLAVESAWPHFGPAAAAYGVRAVLSVALLPNARPPQHSGALNLYSRRAGALRADAHEPALLLATHASLALAGTAAVTHAEITAANMLKAIDSRDVIGQAKGILMARRGITAEKAFDELRRASQNLNIKLTEVARILATHHTELELSDSPTAGA</sequence>
<evidence type="ECO:0000313" key="4">
    <source>
        <dbReference type="EMBL" id="RSM87916.1"/>
    </source>
</evidence>
<gene>
    <name evidence="4" type="ORF">DMH04_09340</name>
</gene>
<dbReference type="AlphaFoldDB" id="A0A428ZII4"/>
<dbReference type="SUPFAM" id="SSF52172">
    <property type="entry name" value="CheY-like"/>
    <property type="match status" value="1"/>
</dbReference>
<keyword evidence="2" id="KW-0804">Transcription</keyword>
<dbReference type="EMBL" id="QHKI01000005">
    <property type="protein sequence ID" value="RSM87916.1"/>
    <property type="molecule type" value="Genomic_DNA"/>
</dbReference>
<proteinExistence type="predicted"/>
<dbReference type="Proteomes" id="UP000287547">
    <property type="component" value="Unassembled WGS sequence"/>
</dbReference>
<comment type="caution">
    <text evidence="4">The sequence shown here is derived from an EMBL/GenBank/DDBJ whole genome shotgun (WGS) entry which is preliminary data.</text>
</comment>
<dbReference type="PIRSF" id="PIRSF036625">
    <property type="entry name" value="GAF_ANTAR"/>
    <property type="match status" value="1"/>
</dbReference>
<dbReference type="PROSITE" id="PS50921">
    <property type="entry name" value="ANTAR"/>
    <property type="match status" value="1"/>
</dbReference>
<dbReference type="SMART" id="SM01012">
    <property type="entry name" value="ANTAR"/>
    <property type="match status" value="1"/>
</dbReference>
<protein>
    <recommendedName>
        <fullName evidence="3">ANTAR domain-containing protein</fullName>
    </recommendedName>
</protein>
<evidence type="ECO:0000259" key="3">
    <source>
        <dbReference type="PROSITE" id="PS50921"/>
    </source>
</evidence>
<dbReference type="Gene3D" id="3.30.450.40">
    <property type="match status" value="1"/>
</dbReference>
<dbReference type="InterPro" id="IPR012074">
    <property type="entry name" value="GAF_ANTAR"/>
</dbReference>
<feature type="domain" description="ANTAR" evidence="3">
    <location>
        <begin position="209"/>
        <end position="270"/>
    </location>
</feature>
<keyword evidence="1" id="KW-0805">Transcription regulation</keyword>
<evidence type="ECO:0000256" key="2">
    <source>
        <dbReference type="ARBA" id="ARBA00023163"/>
    </source>
</evidence>
<dbReference type="InterPro" id="IPR036388">
    <property type="entry name" value="WH-like_DNA-bd_sf"/>
</dbReference>
<dbReference type="InterPro" id="IPR005561">
    <property type="entry name" value="ANTAR"/>
</dbReference>
<accession>A0A428ZII4</accession>
<dbReference type="InterPro" id="IPR029016">
    <property type="entry name" value="GAF-like_dom_sf"/>
</dbReference>
<dbReference type="Gene3D" id="1.10.10.10">
    <property type="entry name" value="Winged helix-like DNA-binding domain superfamily/Winged helix DNA-binding domain"/>
    <property type="match status" value="1"/>
</dbReference>
<dbReference type="SUPFAM" id="SSF55781">
    <property type="entry name" value="GAF domain-like"/>
    <property type="match status" value="1"/>
</dbReference>
<evidence type="ECO:0000256" key="1">
    <source>
        <dbReference type="ARBA" id="ARBA00023015"/>
    </source>
</evidence>
<evidence type="ECO:0000313" key="5">
    <source>
        <dbReference type="Proteomes" id="UP000287547"/>
    </source>
</evidence>
<dbReference type="InterPro" id="IPR011006">
    <property type="entry name" value="CheY-like_superfamily"/>
</dbReference>
<dbReference type="GO" id="GO:0003723">
    <property type="term" value="F:RNA binding"/>
    <property type="evidence" value="ECO:0007669"/>
    <property type="project" value="InterPro"/>
</dbReference>
<reference evidence="4 5" key="1">
    <citation type="submission" date="2018-05" db="EMBL/GenBank/DDBJ databases">
        <title>Evolution of GPA BGCs.</title>
        <authorList>
            <person name="Waglechner N."/>
            <person name="Wright G.D."/>
        </authorList>
    </citation>
    <scope>NUCLEOTIDE SEQUENCE [LARGE SCALE GENOMIC DNA]</scope>
    <source>
        <strain evidence="4 5">A82846</strain>
    </source>
</reference>